<organism evidence="3 4">
    <name type="scientific">Fibrella forsythiae</name>
    <dbReference type="NCBI Taxonomy" id="2817061"/>
    <lineage>
        <taxon>Bacteria</taxon>
        <taxon>Pseudomonadati</taxon>
        <taxon>Bacteroidota</taxon>
        <taxon>Cytophagia</taxon>
        <taxon>Cytophagales</taxon>
        <taxon>Spirosomataceae</taxon>
        <taxon>Fibrella</taxon>
    </lineage>
</organism>
<dbReference type="Proteomes" id="UP000664628">
    <property type="component" value="Unassembled WGS sequence"/>
</dbReference>
<protein>
    <recommendedName>
        <fullName evidence="5">Transmembrane protein</fullName>
    </recommendedName>
</protein>
<gene>
    <name evidence="3" type="ORF">J2I46_06900</name>
</gene>
<keyword evidence="2" id="KW-0472">Membrane</keyword>
<name>A0ABS3JFT8_9BACT</name>
<comment type="caution">
    <text evidence="3">The sequence shown here is derived from an EMBL/GenBank/DDBJ whole genome shotgun (WGS) entry which is preliminary data.</text>
</comment>
<sequence length="286" mass="32236">MEKQPVDDLFARKLHDAEAPVSSDLFNRMQQRMGTKPLPVRRKIGAWWYVASAACALVAVCFLYLTNKPEKQLLESFAQKRLPEQSDVNRVVTKRRDRFNGSATRLQTIDEETEKVTKEHRKPGQLAKATYPDLKPTNPKSQLSAREHRLVLTQQVEEQIAVIKANENEKSVPAAPQLAISQPGIERVEQATVKPKQITERTILLTINEPQTKNELAASNNNYQKPDTQNQPNGLSGLFGKLKQLKNGEVMAKATPVSESNSTQKKRLGRVFTEVKESLKNETTLE</sequence>
<dbReference type="EMBL" id="JAFMYW010000002">
    <property type="protein sequence ID" value="MBO0948301.1"/>
    <property type="molecule type" value="Genomic_DNA"/>
</dbReference>
<accession>A0ABS3JFT8</accession>
<feature type="region of interest" description="Disordered" evidence="1">
    <location>
        <begin position="119"/>
        <end position="142"/>
    </location>
</feature>
<reference evidence="3 4" key="1">
    <citation type="submission" date="2021-03" db="EMBL/GenBank/DDBJ databases">
        <title>Fibrella sp. HMF5405 genome sequencing and assembly.</title>
        <authorList>
            <person name="Kang H."/>
            <person name="Kim H."/>
            <person name="Bae S."/>
            <person name="Joh K."/>
        </authorList>
    </citation>
    <scope>NUCLEOTIDE SEQUENCE [LARGE SCALE GENOMIC DNA]</scope>
    <source>
        <strain evidence="3 4">HMF5405</strain>
    </source>
</reference>
<evidence type="ECO:0000256" key="2">
    <source>
        <dbReference type="SAM" id="Phobius"/>
    </source>
</evidence>
<evidence type="ECO:0008006" key="5">
    <source>
        <dbReference type="Google" id="ProtNLM"/>
    </source>
</evidence>
<dbReference type="RefSeq" id="WP_207328286.1">
    <property type="nucleotide sequence ID" value="NZ_JAFMYW010000002.1"/>
</dbReference>
<feature type="transmembrane region" description="Helical" evidence="2">
    <location>
        <begin position="46"/>
        <end position="65"/>
    </location>
</feature>
<proteinExistence type="predicted"/>
<keyword evidence="2" id="KW-1133">Transmembrane helix</keyword>
<evidence type="ECO:0000313" key="4">
    <source>
        <dbReference type="Proteomes" id="UP000664628"/>
    </source>
</evidence>
<evidence type="ECO:0000313" key="3">
    <source>
        <dbReference type="EMBL" id="MBO0948301.1"/>
    </source>
</evidence>
<keyword evidence="2" id="KW-0812">Transmembrane</keyword>
<keyword evidence="4" id="KW-1185">Reference proteome</keyword>
<evidence type="ECO:0000256" key="1">
    <source>
        <dbReference type="SAM" id="MobiDB-lite"/>
    </source>
</evidence>